<dbReference type="RefSeq" id="WP_238230771.1">
    <property type="nucleotide sequence ID" value="NZ_BPQO01000020.1"/>
</dbReference>
<sequence>MLEVSGAGPDAEGPRLSSLLNRLFRYRASEKRRPVEDFLSEILADFINRAPRAEAVRFIGECFVPPSLRDAFVDASGHGHIAARTQCRLPNGKCLDLIVEVEDQALVVVENKVHASFQMHAVTPKSSAGVVRPKISDAEADMNERSEREYDHQLVTYGRWLRETRKPAGWPGVLTVLTHASRPPADFVESNDRTYGAVPHLQLWRNLHGILSRTIGPVEDPDGIPAWRFVGLELCKFLEINAMDSSDLSAIEISAINVAMSPLRKTEPVFSEVGAELLQRLRGQFVRKGQDCIADYDQGRVWGWTYLDGPGKLYVGYGLCLAPPSGDLAKAVPPLPEHEHAFVLLGSDEHDLNLGAEGLPDGWSRNSDALYIVRPYPLTERRAQERFPQFLLRLVSDNMGDILRIRANGAAVDRTEGQS</sequence>
<dbReference type="AlphaFoldDB" id="A0AAV4ZQU5"/>
<keyword evidence="2" id="KW-1185">Reference proteome</keyword>
<evidence type="ECO:0008006" key="3">
    <source>
        <dbReference type="Google" id="ProtNLM"/>
    </source>
</evidence>
<accession>A0AAV4ZQU5</accession>
<gene>
    <name evidence="1" type="ORF">BHAOGJBA_4180</name>
</gene>
<reference evidence="1" key="2">
    <citation type="submission" date="2021-08" db="EMBL/GenBank/DDBJ databases">
        <authorList>
            <person name="Tani A."/>
            <person name="Ola A."/>
            <person name="Ogura Y."/>
            <person name="Katsura K."/>
            <person name="Hayashi T."/>
        </authorList>
    </citation>
    <scope>NUCLEOTIDE SEQUENCE</scope>
    <source>
        <strain evidence="1">DSM 16372</strain>
    </source>
</reference>
<dbReference type="Proteomes" id="UP001055247">
    <property type="component" value="Unassembled WGS sequence"/>
</dbReference>
<evidence type="ECO:0000313" key="2">
    <source>
        <dbReference type="Proteomes" id="UP001055247"/>
    </source>
</evidence>
<dbReference type="EMBL" id="BPQO01000020">
    <property type="protein sequence ID" value="GJD90638.1"/>
    <property type="molecule type" value="Genomic_DNA"/>
</dbReference>
<organism evidence="1 2">
    <name type="scientific">Methylobacterium hispanicum</name>
    <dbReference type="NCBI Taxonomy" id="270350"/>
    <lineage>
        <taxon>Bacteria</taxon>
        <taxon>Pseudomonadati</taxon>
        <taxon>Pseudomonadota</taxon>
        <taxon>Alphaproteobacteria</taxon>
        <taxon>Hyphomicrobiales</taxon>
        <taxon>Methylobacteriaceae</taxon>
        <taxon>Methylobacterium</taxon>
    </lineage>
</organism>
<protein>
    <recommendedName>
        <fullName evidence="3">PD-(D/E)XK nuclease superfamily protein</fullName>
    </recommendedName>
</protein>
<name>A0AAV4ZQU5_9HYPH</name>
<proteinExistence type="predicted"/>
<comment type="caution">
    <text evidence="1">The sequence shown here is derived from an EMBL/GenBank/DDBJ whole genome shotgun (WGS) entry which is preliminary data.</text>
</comment>
<evidence type="ECO:0000313" key="1">
    <source>
        <dbReference type="EMBL" id="GJD90638.1"/>
    </source>
</evidence>
<reference evidence="1" key="1">
    <citation type="journal article" date="2016" name="Front. Microbiol.">
        <title>Genome Sequence of the Piezophilic, Mesophilic Sulfate-Reducing Bacterium Desulfovibrio indicus J2T.</title>
        <authorList>
            <person name="Cao J."/>
            <person name="Maignien L."/>
            <person name="Shao Z."/>
            <person name="Alain K."/>
            <person name="Jebbar M."/>
        </authorList>
    </citation>
    <scope>NUCLEOTIDE SEQUENCE</scope>
    <source>
        <strain evidence="1">DSM 16372</strain>
    </source>
</reference>